<name>A0A1I7WU01_HETBA</name>
<dbReference type="InterPro" id="IPR042771">
    <property type="entry name" value="GTF3C6-like"/>
</dbReference>
<dbReference type="InterPro" id="IPR019481">
    <property type="entry name" value="TFIIIC_triple_barrel"/>
</dbReference>
<dbReference type="Proteomes" id="UP000095283">
    <property type="component" value="Unplaced"/>
</dbReference>
<feature type="region of interest" description="Disordered" evidence="1">
    <location>
        <begin position="95"/>
        <end position="122"/>
    </location>
</feature>
<organism evidence="3 4">
    <name type="scientific">Heterorhabditis bacteriophora</name>
    <name type="common">Entomopathogenic nematode worm</name>
    <dbReference type="NCBI Taxonomy" id="37862"/>
    <lineage>
        <taxon>Eukaryota</taxon>
        <taxon>Metazoa</taxon>
        <taxon>Ecdysozoa</taxon>
        <taxon>Nematoda</taxon>
        <taxon>Chromadorea</taxon>
        <taxon>Rhabditida</taxon>
        <taxon>Rhabditina</taxon>
        <taxon>Rhabditomorpha</taxon>
        <taxon>Strongyloidea</taxon>
        <taxon>Heterorhabditidae</taxon>
        <taxon>Heterorhabditis</taxon>
    </lineage>
</organism>
<dbReference type="GO" id="GO:0006383">
    <property type="term" value="P:transcription by RNA polymerase III"/>
    <property type="evidence" value="ECO:0007669"/>
    <property type="project" value="InterPro"/>
</dbReference>
<accession>A0A1I7WU01</accession>
<proteinExistence type="predicted"/>
<dbReference type="Pfam" id="PF10419">
    <property type="entry name" value="TFIIIC_sub6"/>
    <property type="match status" value="1"/>
</dbReference>
<dbReference type="AlphaFoldDB" id="A0A1I7WU01"/>
<keyword evidence="3" id="KW-1185">Reference proteome</keyword>
<sequence length="122" mass="13675">MTSVFTDDEWEETTLVVELNGVLDAQMVRQAVAEGHVTLRRAETDRPILQIANSLYTGKWQRTVGTDIILQAEGGQLKVVSATDKMLKTEKALLTSMNNEKQNPKDHNVASQQRPSQRPTKK</sequence>
<dbReference type="GO" id="GO:0000127">
    <property type="term" value="C:transcription factor TFIIIC complex"/>
    <property type="evidence" value="ECO:0007669"/>
    <property type="project" value="TreeGrafter"/>
</dbReference>
<feature type="domain" description="Transcription factor TFIIIC triple barrel" evidence="2">
    <location>
        <begin position="9"/>
        <end position="93"/>
    </location>
</feature>
<dbReference type="PANTHER" id="PTHR21860">
    <property type="entry name" value="TRANSCRIPTION INITIATION FACTOR IIIC TFIIIC , POLYPEPTIDE 6-RELATED"/>
    <property type="match status" value="1"/>
</dbReference>
<dbReference type="WBParaSite" id="Hba_08608">
    <property type="protein sequence ID" value="Hba_08608"/>
    <property type="gene ID" value="Hba_08608"/>
</dbReference>
<evidence type="ECO:0000313" key="3">
    <source>
        <dbReference type="Proteomes" id="UP000095283"/>
    </source>
</evidence>
<dbReference type="PANTHER" id="PTHR21860:SF2">
    <property type="entry name" value="GENERAL TRANSCRIPTION FACTOR 3C POLYPEPTIDE 6"/>
    <property type="match status" value="1"/>
</dbReference>
<reference evidence="4" key="1">
    <citation type="submission" date="2016-11" db="UniProtKB">
        <authorList>
            <consortium name="WormBaseParasite"/>
        </authorList>
    </citation>
    <scope>IDENTIFICATION</scope>
</reference>
<feature type="compositionally biased region" description="Polar residues" evidence="1">
    <location>
        <begin position="109"/>
        <end position="122"/>
    </location>
</feature>
<dbReference type="Gene3D" id="2.60.40.4370">
    <property type="match status" value="1"/>
</dbReference>
<protein>
    <submittedName>
        <fullName evidence="4">TFIIIC_sub6 domain-containing protein</fullName>
    </submittedName>
</protein>
<evidence type="ECO:0000256" key="1">
    <source>
        <dbReference type="SAM" id="MobiDB-lite"/>
    </source>
</evidence>
<evidence type="ECO:0000259" key="2">
    <source>
        <dbReference type="Pfam" id="PF10419"/>
    </source>
</evidence>
<evidence type="ECO:0000313" key="4">
    <source>
        <dbReference type="WBParaSite" id="Hba_08608"/>
    </source>
</evidence>